<name>A0ACB8U7P4_9APHY</name>
<protein>
    <submittedName>
        <fullName evidence="1">Uncharacterized protein</fullName>
    </submittedName>
</protein>
<evidence type="ECO:0000313" key="2">
    <source>
        <dbReference type="Proteomes" id="UP001055072"/>
    </source>
</evidence>
<dbReference type="Proteomes" id="UP001055072">
    <property type="component" value="Unassembled WGS sequence"/>
</dbReference>
<gene>
    <name evidence="1" type="ORF">BDY19DRAFT_992491</name>
</gene>
<keyword evidence="2" id="KW-1185">Reference proteome</keyword>
<organism evidence="1 2">
    <name type="scientific">Irpex rosettiformis</name>
    <dbReference type="NCBI Taxonomy" id="378272"/>
    <lineage>
        <taxon>Eukaryota</taxon>
        <taxon>Fungi</taxon>
        <taxon>Dikarya</taxon>
        <taxon>Basidiomycota</taxon>
        <taxon>Agaricomycotina</taxon>
        <taxon>Agaricomycetes</taxon>
        <taxon>Polyporales</taxon>
        <taxon>Irpicaceae</taxon>
        <taxon>Irpex</taxon>
    </lineage>
</organism>
<evidence type="ECO:0000313" key="1">
    <source>
        <dbReference type="EMBL" id="KAI0090278.1"/>
    </source>
</evidence>
<accession>A0ACB8U7P4</accession>
<sequence length="210" mass="23249">MSSKSKDPTRQQLSSRLHYNARVPAFLQKLQNRVAGVPDDEPELDEEYGYGRDEYEYVNDGSGRPPIPRRPPIPERPADDPGSAAEDEDDEDRDGEAPQIVVLKEGKHLNEREVENERRKAKGLSPLLDEIEEEIASSSKKDATSSKAKAKTQSQSLSFSSSGSNPKQSSKKRKIVGDPDTDEKDGKASKKASKKPKKAQRKLLSFGDDA</sequence>
<dbReference type="EMBL" id="MU274908">
    <property type="protein sequence ID" value="KAI0090278.1"/>
    <property type="molecule type" value="Genomic_DNA"/>
</dbReference>
<proteinExistence type="predicted"/>
<comment type="caution">
    <text evidence="1">The sequence shown here is derived from an EMBL/GenBank/DDBJ whole genome shotgun (WGS) entry which is preliminary data.</text>
</comment>
<reference evidence="1" key="1">
    <citation type="journal article" date="2021" name="Environ. Microbiol.">
        <title>Gene family expansions and transcriptome signatures uncover fungal adaptations to wood decay.</title>
        <authorList>
            <person name="Hage H."/>
            <person name="Miyauchi S."/>
            <person name="Viragh M."/>
            <person name="Drula E."/>
            <person name="Min B."/>
            <person name="Chaduli D."/>
            <person name="Navarro D."/>
            <person name="Favel A."/>
            <person name="Norest M."/>
            <person name="Lesage-Meessen L."/>
            <person name="Balint B."/>
            <person name="Merenyi Z."/>
            <person name="de Eugenio L."/>
            <person name="Morin E."/>
            <person name="Martinez A.T."/>
            <person name="Baldrian P."/>
            <person name="Stursova M."/>
            <person name="Martinez M.J."/>
            <person name="Novotny C."/>
            <person name="Magnuson J.K."/>
            <person name="Spatafora J.W."/>
            <person name="Maurice S."/>
            <person name="Pangilinan J."/>
            <person name="Andreopoulos W."/>
            <person name="LaButti K."/>
            <person name="Hundley H."/>
            <person name="Na H."/>
            <person name="Kuo A."/>
            <person name="Barry K."/>
            <person name="Lipzen A."/>
            <person name="Henrissat B."/>
            <person name="Riley R."/>
            <person name="Ahrendt S."/>
            <person name="Nagy L.G."/>
            <person name="Grigoriev I.V."/>
            <person name="Martin F."/>
            <person name="Rosso M.N."/>
        </authorList>
    </citation>
    <scope>NUCLEOTIDE SEQUENCE</scope>
    <source>
        <strain evidence="1">CBS 384.51</strain>
    </source>
</reference>